<proteinExistence type="inferred from homology"/>
<evidence type="ECO:0000259" key="4">
    <source>
        <dbReference type="Pfam" id="PF00248"/>
    </source>
</evidence>
<dbReference type="InterPro" id="IPR020471">
    <property type="entry name" value="AKR"/>
</dbReference>
<keyword evidence="2" id="KW-0521">NADP</keyword>
<dbReference type="RefSeq" id="WP_267624470.1">
    <property type="nucleotide sequence ID" value="NZ_JAODIW010000008.1"/>
</dbReference>
<evidence type="ECO:0000313" key="6">
    <source>
        <dbReference type="Proteomes" id="UP001595921"/>
    </source>
</evidence>
<dbReference type="Pfam" id="PF00248">
    <property type="entry name" value="Aldo_ket_red"/>
    <property type="match status" value="1"/>
</dbReference>
<evidence type="ECO:0000256" key="3">
    <source>
        <dbReference type="ARBA" id="ARBA00023002"/>
    </source>
</evidence>
<gene>
    <name evidence="5" type="ORF">ACFO0N_19580</name>
</gene>
<evidence type="ECO:0000256" key="2">
    <source>
        <dbReference type="ARBA" id="ARBA00022857"/>
    </source>
</evidence>
<dbReference type="EMBL" id="JBHSDS010000010">
    <property type="protein sequence ID" value="MFC4360156.1"/>
    <property type="molecule type" value="Genomic_DNA"/>
</dbReference>
<keyword evidence="6" id="KW-1185">Reference proteome</keyword>
<dbReference type="PIRSF" id="PIRSF000097">
    <property type="entry name" value="AKR"/>
    <property type="match status" value="1"/>
</dbReference>
<dbReference type="PANTHER" id="PTHR43827">
    <property type="entry name" value="2,5-DIKETO-D-GLUCONIC ACID REDUCTASE"/>
    <property type="match status" value="1"/>
</dbReference>
<dbReference type="InterPro" id="IPR023210">
    <property type="entry name" value="NADP_OxRdtase_dom"/>
</dbReference>
<reference evidence="5 6" key="1">
    <citation type="journal article" date="2019" name="Int. J. Syst. Evol. Microbiol.">
        <title>The Global Catalogue of Microorganisms (GCM) 10K type strain sequencing project: providing services to taxonomists for standard genome sequencing and annotation.</title>
        <authorList>
            <consortium name="The Broad Institute Genomics Platform"/>
            <consortium name="The Broad Institute Genome Sequencing Center for Infectious Disease"/>
            <person name="Wu L."/>
            <person name="Ma J."/>
        </authorList>
    </citation>
    <scope>NUCLEOTIDE SEQUENCE [LARGE SCALE GENOMIC DNA]</scope>
    <source>
        <strain evidence="5 6">CGMCC 1.12553</strain>
    </source>
</reference>
<protein>
    <submittedName>
        <fullName evidence="5">Aldo/keto reductase</fullName>
    </submittedName>
</protein>
<comment type="caution">
    <text evidence="5">The sequence shown here is derived from an EMBL/GenBank/DDBJ whole genome shotgun (WGS) entry which is preliminary data.</text>
</comment>
<evidence type="ECO:0000313" key="5">
    <source>
        <dbReference type="EMBL" id="MFC4360156.1"/>
    </source>
</evidence>
<dbReference type="InterPro" id="IPR018170">
    <property type="entry name" value="Aldo/ket_reductase_CS"/>
</dbReference>
<dbReference type="PROSITE" id="PS00062">
    <property type="entry name" value="ALDOKETO_REDUCTASE_2"/>
    <property type="match status" value="1"/>
</dbReference>
<dbReference type="SUPFAM" id="SSF51430">
    <property type="entry name" value="NAD(P)-linked oxidoreductase"/>
    <property type="match status" value="1"/>
</dbReference>
<organism evidence="5 6">
    <name type="scientific">Halobium salinum</name>
    <dbReference type="NCBI Taxonomy" id="1364940"/>
    <lineage>
        <taxon>Archaea</taxon>
        <taxon>Methanobacteriati</taxon>
        <taxon>Methanobacteriota</taxon>
        <taxon>Stenosarchaea group</taxon>
        <taxon>Halobacteria</taxon>
        <taxon>Halobacteriales</taxon>
        <taxon>Haloferacaceae</taxon>
        <taxon>Halobium</taxon>
    </lineage>
</organism>
<dbReference type="AlphaFoldDB" id="A0ABD5PI72"/>
<dbReference type="PROSITE" id="PS00798">
    <property type="entry name" value="ALDOKETO_REDUCTASE_1"/>
    <property type="match status" value="1"/>
</dbReference>
<keyword evidence="3" id="KW-0560">Oxidoreductase</keyword>
<name>A0ABD5PI72_9EURY</name>
<accession>A0ABD5PI72</accession>
<dbReference type="PANTHER" id="PTHR43827:SF3">
    <property type="entry name" value="NADP-DEPENDENT OXIDOREDUCTASE DOMAIN-CONTAINING PROTEIN"/>
    <property type="match status" value="1"/>
</dbReference>
<sequence length="258" mass="28111">MGLGTSRAEGEDCAAAVRSALDCGYRHVDTAQMYGNEAAVGRGLRESGVDREEVVLATKVHPSNLGREDVLATTEASLDCLGVDAVDLLYVHWPTEAYDPEETLPAFDELRDRGLTRNVGVSNFTPDLLDEARHVLDAPVVAHQVECHPLFPQRELREYAERHGHTLVGYSPLGRGRTLDHPVVERVAAEVDATPAQVCLAWAMARGVVPIPKGTGDHVAENYRATDVELGEAALDALDGVDDRTRVIDRDDAAWNRD</sequence>
<dbReference type="GO" id="GO:0016616">
    <property type="term" value="F:oxidoreductase activity, acting on the CH-OH group of donors, NAD or NADP as acceptor"/>
    <property type="evidence" value="ECO:0007669"/>
    <property type="project" value="UniProtKB-ARBA"/>
</dbReference>
<evidence type="ECO:0000256" key="1">
    <source>
        <dbReference type="ARBA" id="ARBA00007905"/>
    </source>
</evidence>
<dbReference type="InterPro" id="IPR036812">
    <property type="entry name" value="NAD(P)_OxRdtase_dom_sf"/>
</dbReference>
<dbReference type="Gene3D" id="3.20.20.100">
    <property type="entry name" value="NADP-dependent oxidoreductase domain"/>
    <property type="match status" value="1"/>
</dbReference>
<dbReference type="Proteomes" id="UP001595921">
    <property type="component" value="Unassembled WGS sequence"/>
</dbReference>
<feature type="domain" description="NADP-dependent oxidoreductase" evidence="4">
    <location>
        <begin position="2"/>
        <end position="242"/>
    </location>
</feature>
<comment type="similarity">
    <text evidence="1">Belongs to the aldo/keto reductase family.</text>
</comment>
<dbReference type="PRINTS" id="PR00069">
    <property type="entry name" value="ALDKETRDTASE"/>
</dbReference>